<evidence type="ECO:0000313" key="1">
    <source>
        <dbReference type="EMBL" id="GFR95670.1"/>
    </source>
</evidence>
<dbReference type="EMBL" id="BMAT01008936">
    <property type="protein sequence ID" value="GFR95670.1"/>
    <property type="molecule type" value="Genomic_DNA"/>
</dbReference>
<name>A0AAV4HFN7_9GAST</name>
<gene>
    <name evidence="1" type="ORF">ElyMa_004434800</name>
</gene>
<sequence>MTTSLEQRLEVFQNKCLRHILKNEDLRGRTWLEPLNTIIRERRWRWLEHVCRRPQESLILRALRLTPQGQTSRGRPRETWRRTMERDLKERGLSLETAPLIAADRPRALHLPQAPGGS</sequence>
<keyword evidence="2" id="KW-1185">Reference proteome</keyword>
<proteinExistence type="predicted"/>
<dbReference type="Proteomes" id="UP000762676">
    <property type="component" value="Unassembled WGS sequence"/>
</dbReference>
<comment type="caution">
    <text evidence="1">The sequence shown here is derived from an EMBL/GenBank/DDBJ whole genome shotgun (WGS) entry which is preliminary data.</text>
</comment>
<evidence type="ECO:0000313" key="2">
    <source>
        <dbReference type="Proteomes" id="UP000762676"/>
    </source>
</evidence>
<protein>
    <submittedName>
        <fullName evidence="1">Uncharacterized protein</fullName>
    </submittedName>
</protein>
<reference evidence="1 2" key="1">
    <citation type="journal article" date="2021" name="Elife">
        <title>Chloroplast acquisition without the gene transfer in kleptoplastic sea slugs, Plakobranchus ocellatus.</title>
        <authorList>
            <person name="Maeda T."/>
            <person name="Takahashi S."/>
            <person name="Yoshida T."/>
            <person name="Shimamura S."/>
            <person name="Takaki Y."/>
            <person name="Nagai Y."/>
            <person name="Toyoda A."/>
            <person name="Suzuki Y."/>
            <person name="Arimoto A."/>
            <person name="Ishii H."/>
            <person name="Satoh N."/>
            <person name="Nishiyama T."/>
            <person name="Hasebe M."/>
            <person name="Maruyama T."/>
            <person name="Minagawa J."/>
            <person name="Obokata J."/>
            <person name="Shigenobu S."/>
        </authorList>
    </citation>
    <scope>NUCLEOTIDE SEQUENCE [LARGE SCALE GENOMIC DNA]</scope>
</reference>
<organism evidence="1 2">
    <name type="scientific">Elysia marginata</name>
    <dbReference type="NCBI Taxonomy" id="1093978"/>
    <lineage>
        <taxon>Eukaryota</taxon>
        <taxon>Metazoa</taxon>
        <taxon>Spiralia</taxon>
        <taxon>Lophotrochozoa</taxon>
        <taxon>Mollusca</taxon>
        <taxon>Gastropoda</taxon>
        <taxon>Heterobranchia</taxon>
        <taxon>Euthyneura</taxon>
        <taxon>Panpulmonata</taxon>
        <taxon>Sacoglossa</taxon>
        <taxon>Placobranchoidea</taxon>
        <taxon>Plakobranchidae</taxon>
        <taxon>Elysia</taxon>
    </lineage>
</organism>
<dbReference type="AlphaFoldDB" id="A0AAV4HFN7"/>
<accession>A0AAV4HFN7</accession>